<feature type="signal peptide" evidence="1">
    <location>
        <begin position="1"/>
        <end position="22"/>
    </location>
</feature>
<dbReference type="OrthoDB" id="826101at2"/>
<gene>
    <name evidence="2" type="ORF">DFQ04_0647</name>
</gene>
<evidence type="ECO:0000313" key="2">
    <source>
        <dbReference type="EMBL" id="TDQ18839.1"/>
    </source>
</evidence>
<dbReference type="Proteomes" id="UP000294535">
    <property type="component" value="Unassembled WGS sequence"/>
</dbReference>
<evidence type="ECO:0008006" key="4">
    <source>
        <dbReference type="Google" id="ProtNLM"/>
    </source>
</evidence>
<accession>A0A4R6T9C3</accession>
<evidence type="ECO:0000313" key="3">
    <source>
        <dbReference type="Proteomes" id="UP000294535"/>
    </source>
</evidence>
<sequence length="132" mass="14252">MKNLKILSFLFFFMLVGFAAHAQVPKVPNVGSADLSKQVLGILDNTSGLNLTGDQSSKLKANNKSFVDQLMKITGGSDSDDSKKSSILNLKNGRMKFLNDLLGNELTQKYMGSVLKSINPLKSKLGLAALAF</sequence>
<evidence type="ECO:0000256" key="1">
    <source>
        <dbReference type="SAM" id="SignalP"/>
    </source>
</evidence>
<reference evidence="2 3" key="1">
    <citation type="submission" date="2019-03" db="EMBL/GenBank/DDBJ databases">
        <title>Genomic Encyclopedia of Type Strains, Phase III (KMG-III): the genomes of soil and plant-associated and newly described type strains.</title>
        <authorList>
            <person name="Whitman W."/>
        </authorList>
    </citation>
    <scope>NUCLEOTIDE SEQUENCE [LARGE SCALE GENOMIC DNA]</scope>
    <source>
        <strain evidence="2 3">CECT 8446</strain>
    </source>
</reference>
<keyword evidence="1" id="KW-0732">Signal</keyword>
<feature type="chain" id="PRO_5020307154" description="DUF3347 domain-containing protein" evidence="1">
    <location>
        <begin position="23"/>
        <end position="132"/>
    </location>
</feature>
<keyword evidence="3" id="KW-1185">Reference proteome</keyword>
<protein>
    <recommendedName>
        <fullName evidence="4">DUF3347 domain-containing protein</fullName>
    </recommendedName>
</protein>
<name>A0A4R6T9C3_9BACT</name>
<dbReference type="AlphaFoldDB" id="A0A4R6T9C3"/>
<organism evidence="2 3">
    <name type="scientific">Algoriphagus boseongensis</name>
    <dbReference type="NCBI Taxonomy" id="1442587"/>
    <lineage>
        <taxon>Bacteria</taxon>
        <taxon>Pseudomonadati</taxon>
        <taxon>Bacteroidota</taxon>
        <taxon>Cytophagia</taxon>
        <taxon>Cytophagales</taxon>
        <taxon>Cyclobacteriaceae</taxon>
        <taxon>Algoriphagus</taxon>
    </lineage>
</organism>
<proteinExistence type="predicted"/>
<comment type="caution">
    <text evidence="2">The sequence shown here is derived from an EMBL/GenBank/DDBJ whole genome shotgun (WGS) entry which is preliminary data.</text>
</comment>
<dbReference type="RefSeq" id="WP_133552607.1">
    <property type="nucleotide sequence ID" value="NZ_SNYF01000005.1"/>
</dbReference>
<dbReference type="EMBL" id="SNYF01000005">
    <property type="protein sequence ID" value="TDQ18839.1"/>
    <property type="molecule type" value="Genomic_DNA"/>
</dbReference>